<feature type="compositionally biased region" description="Basic and acidic residues" evidence="1">
    <location>
        <begin position="42"/>
        <end position="62"/>
    </location>
</feature>
<gene>
    <name evidence="2" type="ORF">cyc_02090</name>
</gene>
<reference evidence="2 3" key="1">
    <citation type="journal article" date="2016" name="BMC Genomics">
        <title>Comparative genomics reveals Cyclospora cayetanensis possesses coccidia-like metabolism and invasion components but unique surface antigens.</title>
        <authorList>
            <person name="Liu S."/>
            <person name="Wang L."/>
            <person name="Zheng H."/>
            <person name="Xu Z."/>
            <person name="Roellig D.M."/>
            <person name="Li N."/>
            <person name="Frace M.A."/>
            <person name="Tang K."/>
            <person name="Arrowood M.J."/>
            <person name="Moss D.M."/>
            <person name="Zhang L."/>
            <person name="Feng Y."/>
            <person name="Xiao L."/>
        </authorList>
    </citation>
    <scope>NUCLEOTIDE SEQUENCE [LARGE SCALE GENOMIC DNA]</scope>
    <source>
        <strain evidence="2 3">CHN_HEN01</strain>
    </source>
</reference>
<organism evidence="2 3">
    <name type="scientific">Cyclospora cayetanensis</name>
    <dbReference type="NCBI Taxonomy" id="88456"/>
    <lineage>
        <taxon>Eukaryota</taxon>
        <taxon>Sar</taxon>
        <taxon>Alveolata</taxon>
        <taxon>Apicomplexa</taxon>
        <taxon>Conoidasida</taxon>
        <taxon>Coccidia</taxon>
        <taxon>Eucoccidiorida</taxon>
        <taxon>Eimeriorina</taxon>
        <taxon>Eimeriidae</taxon>
        <taxon>Cyclospora</taxon>
    </lineage>
</organism>
<name>A0A1D3D9W7_9EIME</name>
<dbReference type="EMBL" id="JROU02000157">
    <property type="protein sequence ID" value="OEH80235.1"/>
    <property type="molecule type" value="Genomic_DNA"/>
</dbReference>
<proteinExistence type="predicted"/>
<dbReference type="Proteomes" id="UP000095192">
    <property type="component" value="Unassembled WGS sequence"/>
</dbReference>
<dbReference type="VEuPathDB" id="ToxoDB:cyc_02090"/>
<feature type="non-terminal residue" evidence="2">
    <location>
        <position position="80"/>
    </location>
</feature>
<evidence type="ECO:0000256" key="1">
    <source>
        <dbReference type="SAM" id="MobiDB-lite"/>
    </source>
</evidence>
<sequence>MQEILACHRLLPTSRPCPSAFGCNARGKDLWVRGVAITMNERVTEHEASPRQGKRDETDTRRQPFPSLTPARRSLALVVE</sequence>
<evidence type="ECO:0000313" key="2">
    <source>
        <dbReference type="EMBL" id="OEH80235.1"/>
    </source>
</evidence>
<dbReference type="AlphaFoldDB" id="A0A1D3D9W7"/>
<comment type="caution">
    <text evidence="2">The sequence shown here is derived from an EMBL/GenBank/DDBJ whole genome shotgun (WGS) entry which is preliminary data.</text>
</comment>
<keyword evidence="3" id="KW-1185">Reference proteome</keyword>
<evidence type="ECO:0000313" key="3">
    <source>
        <dbReference type="Proteomes" id="UP000095192"/>
    </source>
</evidence>
<feature type="region of interest" description="Disordered" evidence="1">
    <location>
        <begin position="42"/>
        <end position="80"/>
    </location>
</feature>
<dbReference type="InParanoid" id="A0A1D3D9W7"/>
<accession>A0A1D3D9W7</accession>
<protein>
    <submittedName>
        <fullName evidence="2">Uncharacterized protein</fullName>
    </submittedName>
</protein>